<dbReference type="Proteomes" id="UP000887574">
    <property type="component" value="Unplaced"/>
</dbReference>
<protein>
    <submittedName>
        <fullName evidence="2">Uncharacterized protein</fullName>
    </submittedName>
</protein>
<reference evidence="2" key="1">
    <citation type="submission" date="2022-11" db="UniProtKB">
        <authorList>
            <consortium name="WormBaseParasite"/>
        </authorList>
    </citation>
    <scope>IDENTIFICATION</scope>
</reference>
<keyword evidence="1" id="KW-1185">Reference proteome</keyword>
<evidence type="ECO:0000313" key="1">
    <source>
        <dbReference type="Proteomes" id="UP000887574"/>
    </source>
</evidence>
<evidence type="ECO:0000313" key="2">
    <source>
        <dbReference type="WBParaSite" id="jg9288"/>
    </source>
</evidence>
<proteinExistence type="predicted"/>
<accession>A0A915EU33</accession>
<dbReference type="AlphaFoldDB" id="A0A915EU33"/>
<dbReference type="WBParaSite" id="jg9288">
    <property type="protein sequence ID" value="jg9288"/>
    <property type="gene ID" value="jg9288"/>
</dbReference>
<sequence length="113" mass="12733">MVVRSMAEQPKFDARFLQSLHSTLVAEGSAGCHVSDLIRNYKLDWTPDLKMEAEKRGYTTVLDMLKDMTEEVKVGVDDRISLIEKEETKSTVHLVDNKKITGISTCFIIPGQC</sequence>
<organism evidence="1 2">
    <name type="scientific">Ditylenchus dipsaci</name>
    <dbReference type="NCBI Taxonomy" id="166011"/>
    <lineage>
        <taxon>Eukaryota</taxon>
        <taxon>Metazoa</taxon>
        <taxon>Ecdysozoa</taxon>
        <taxon>Nematoda</taxon>
        <taxon>Chromadorea</taxon>
        <taxon>Rhabditida</taxon>
        <taxon>Tylenchina</taxon>
        <taxon>Tylenchomorpha</taxon>
        <taxon>Sphaerularioidea</taxon>
        <taxon>Anguinidae</taxon>
        <taxon>Anguininae</taxon>
        <taxon>Ditylenchus</taxon>
    </lineage>
</organism>
<name>A0A915EU33_9BILA</name>